<dbReference type="InterPro" id="IPR001680">
    <property type="entry name" value="WD40_rpt"/>
</dbReference>
<dbReference type="PANTHER" id="PTHR13923">
    <property type="entry name" value="SEC31-RELATED PROTEIN"/>
    <property type="match status" value="1"/>
</dbReference>
<dbReference type="SMART" id="SM01114">
    <property type="entry name" value="CXC"/>
    <property type="match status" value="1"/>
</dbReference>
<dbReference type="EMBL" id="JAATIS010001241">
    <property type="protein sequence ID" value="KAG2466916.1"/>
    <property type="molecule type" value="Genomic_DNA"/>
</dbReference>
<dbReference type="SMART" id="SM00320">
    <property type="entry name" value="WD40"/>
    <property type="match status" value="4"/>
</dbReference>
<accession>A0A8X8BT16</accession>
<dbReference type="GO" id="GO:0005789">
    <property type="term" value="C:endoplasmic reticulum membrane"/>
    <property type="evidence" value="ECO:0007669"/>
    <property type="project" value="UniProtKB-SubCell"/>
</dbReference>
<dbReference type="PANTHER" id="PTHR13923:SF23">
    <property type="entry name" value="PROTEIN TRANSPORT PROTEIN SEC31A"/>
    <property type="match status" value="1"/>
</dbReference>
<dbReference type="GO" id="GO:0090110">
    <property type="term" value="P:COPII-coated vesicle cargo loading"/>
    <property type="evidence" value="ECO:0007669"/>
    <property type="project" value="TreeGrafter"/>
</dbReference>
<dbReference type="Gene3D" id="2.130.10.10">
    <property type="entry name" value="YVTN repeat-like/Quinoprotein amine dehydrogenase"/>
    <property type="match status" value="1"/>
</dbReference>
<evidence type="ECO:0000256" key="5">
    <source>
        <dbReference type="ARBA" id="ARBA00009358"/>
    </source>
</evidence>
<dbReference type="GO" id="GO:0030127">
    <property type="term" value="C:COPII vesicle coat"/>
    <property type="evidence" value="ECO:0007669"/>
    <property type="project" value="TreeGrafter"/>
</dbReference>
<dbReference type="Pfam" id="PF03638">
    <property type="entry name" value="TCR"/>
    <property type="match status" value="1"/>
</dbReference>
<dbReference type="PROSITE" id="PS50082">
    <property type="entry name" value="WD_REPEATS_2"/>
    <property type="match status" value="1"/>
</dbReference>
<comment type="similarity">
    <text evidence="4">Belongs to the lin-54 family.</text>
</comment>
<evidence type="ECO:0000256" key="21">
    <source>
        <dbReference type="SAM" id="MobiDB-lite"/>
    </source>
</evidence>
<keyword evidence="10" id="KW-0256">Endoplasmic reticulum</keyword>
<dbReference type="Proteomes" id="UP000886611">
    <property type="component" value="Unassembled WGS sequence"/>
</dbReference>
<dbReference type="GO" id="GO:0015031">
    <property type="term" value="P:protein transport"/>
    <property type="evidence" value="ECO:0007669"/>
    <property type="project" value="UniProtKB-KW"/>
</dbReference>
<evidence type="ECO:0000256" key="19">
    <source>
        <dbReference type="ARBA" id="ARBA00043112"/>
    </source>
</evidence>
<feature type="repeat" description="WD" evidence="20">
    <location>
        <begin position="655"/>
        <end position="697"/>
    </location>
</feature>
<feature type="compositionally biased region" description="Polar residues" evidence="21">
    <location>
        <begin position="1260"/>
        <end position="1280"/>
    </location>
</feature>
<evidence type="ECO:0000256" key="2">
    <source>
        <dbReference type="ARBA" id="ARBA00004299"/>
    </source>
</evidence>
<comment type="similarity">
    <text evidence="5">Belongs to the WD repeat SEC31 family.</text>
</comment>
<protein>
    <recommendedName>
        <fullName evidence="17">Protein transport protein Sec31A</fullName>
    </recommendedName>
    <alternativeName>
        <fullName evidence="19">SEC31-like protein 1</fullName>
    </alternativeName>
    <alternativeName>
        <fullName evidence="18">SEC31-related protein A</fullName>
    </alternativeName>
</protein>
<keyword evidence="11" id="KW-0931">ER-Golgi transport</keyword>
<feature type="compositionally biased region" description="Low complexity" evidence="21">
    <location>
        <begin position="1160"/>
        <end position="1170"/>
    </location>
</feature>
<evidence type="ECO:0000256" key="10">
    <source>
        <dbReference type="ARBA" id="ARBA00022824"/>
    </source>
</evidence>
<evidence type="ECO:0000256" key="12">
    <source>
        <dbReference type="ARBA" id="ARBA00022927"/>
    </source>
</evidence>
<feature type="region of interest" description="Disordered" evidence="21">
    <location>
        <begin position="1142"/>
        <end position="1170"/>
    </location>
</feature>
<evidence type="ECO:0000256" key="16">
    <source>
        <dbReference type="ARBA" id="ARBA00025471"/>
    </source>
</evidence>
<dbReference type="FunFam" id="1.20.940.10:FF:000001">
    <property type="entry name" value="Protein transport protein Sec31A isoform A"/>
    <property type="match status" value="1"/>
</dbReference>
<evidence type="ECO:0000256" key="17">
    <source>
        <dbReference type="ARBA" id="ARBA00039468"/>
    </source>
</evidence>
<sequence length="1419" mass="153578">MEVVPAEVNSLLPEEIMDTEAIVLVEDDQVDAAITVGDSQLVDEIPMETELPEIVSISSAVSQKNLAISSNSSEAVLVSSPTTVSGSSLLLSNTNTTHMTRIKSPVTKPIAIQTSGSVGLQKVSSPVVVTSASQLILNKMSHSTSDLKSSTTQVIKQEGQKLIVTTLGKSGPPIVLTLPGTSQLTQSPKGGQGQGATGDSKVQPQQYKVVTIGGRTDIKPVIGVQAVNPGNQLINTHHSGLQSQSLKALQQLTVVSMASQSPSSPQKSVGVPLNVALGQQILTVQPSTPSSPVKPISNNSKAQAVKPVQTVAVGGVGVSTPQFKTIIPLTTPPNVQQIQVPGSKFHYVRLVTASTGSSSPQTAGSSTNSLSLQQGCSQTIKYNFSDRHHKPLAAKTDNASYSFATDSAQSHYCVGACPWCRKCWACLDRNPEAFKPKIGKGKEGESDRRHSKGCNCKRSGCLKNYCECYEAKIMCSSICKCIGCKNFEESPERKTLMHLADAAEVRVQQQTAAKTKLSSQISDLLTRTPAVTSGSGSMKLKEINRTAIQAWSHAQQYPVFLAAGTSAQQLDATFSTNASLEIFELDLADTTLDMKSSGAFTSEHRYHKLVWGPHGINSEGLPSGILIAGGENGNLVLYDPAKIIAGDSDVTIAQNNKHTGPVRALDINPFQPNLVVSGANESEIYIWDLNNFGTPMTPGAKSQPFEDISSVAWNKQVQHIMASASPSGRASVWDLRKNELIIKVSDHSNRMHCSGLAWNPEVATQLILASEDDRMPVIQMWDLRFYMSCLPVLSGALTYSGVREIQLFFLLLPLMEVSVFTLSWEFGGKLVTFENIKTPSQQPSAPRLVHVSQVVTETEFLDRSNQLQTTVQSGSFAEFCQFKIDASQTELEKNVWSFLKINFERDPRSRYLELLGYKKEKLAEKIATALQKNSISPGGREELICEPEQEVETAECEAVEEQILEELITAVVTKDWKEIAQSCDLNNWREALAAVLTYAHPDEFAGLCDLLGTRLEKSGDPALQAQACLCYICAGNVEKLIACWTKTQDGSSPLSLQDLIEKVTVLRKAVEMTQGVNTNNVGVLLAEKMSQYSNLLASQGSLNTAMAYLPCNTNQGNIMLLCDRLHRALGEQAIGQPAPAFPYEKQHSTRQPTSAKQICTPVPQNQPQTVPQQYYPQVRPAPTVTSWSNQTPTALPGFPPAASSSFSSSSDTQLPEDYTPPAPITAPIMNPLVPDQSQQLAHPPVFQPQQSPAGPPLSQPAFQMMQQPLSQPSVVTPTRKLSTEGPPGAPIGDVIQPPQYMPAEKVAKNPIPEEHLILKITFEGLINRCLSAAVDPQTKRKLDDANKRLESLYDKLCEKNLSAAIITGLHSIARSIENRNYLEGLAIHTHIVSNSNFSETSAFMPVLKVVLTQANKLGV</sequence>
<dbReference type="PROSITE" id="PS50294">
    <property type="entry name" value="WD_REPEATS_REGION"/>
    <property type="match status" value="1"/>
</dbReference>
<feature type="non-terminal residue" evidence="23">
    <location>
        <position position="1419"/>
    </location>
</feature>
<evidence type="ECO:0000313" key="23">
    <source>
        <dbReference type="EMBL" id="KAG2466916.1"/>
    </source>
</evidence>
<dbReference type="InterPro" id="IPR040251">
    <property type="entry name" value="SEC31-like"/>
</dbReference>
<keyword evidence="6" id="KW-0813">Transport</keyword>
<proteinExistence type="inferred from homology"/>
<evidence type="ECO:0000256" key="6">
    <source>
        <dbReference type="ARBA" id="ARBA00022448"/>
    </source>
</evidence>
<organism evidence="23 24">
    <name type="scientific">Polypterus senegalus</name>
    <name type="common">Senegal bichir</name>
    <dbReference type="NCBI Taxonomy" id="55291"/>
    <lineage>
        <taxon>Eukaryota</taxon>
        <taxon>Metazoa</taxon>
        <taxon>Chordata</taxon>
        <taxon>Craniata</taxon>
        <taxon>Vertebrata</taxon>
        <taxon>Euteleostomi</taxon>
        <taxon>Actinopterygii</taxon>
        <taxon>Polypteriformes</taxon>
        <taxon>Polypteridae</taxon>
        <taxon>Polypterus</taxon>
    </lineage>
</organism>
<feature type="compositionally biased region" description="Polar residues" evidence="21">
    <location>
        <begin position="179"/>
        <end position="189"/>
    </location>
</feature>
<dbReference type="InterPro" id="IPR033467">
    <property type="entry name" value="Tesmin/TSO1-like_CXC"/>
</dbReference>
<evidence type="ECO:0000256" key="13">
    <source>
        <dbReference type="ARBA" id="ARBA00023136"/>
    </source>
</evidence>
<comment type="caution">
    <text evidence="23">The sequence shown here is derived from an EMBL/GenBank/DDBJ whole genome shotgun (WGS) entry which is preliminary data.</text>
</comment>
<feature type="compositionally biased region" description="Low complexity" evidence="21">
    <location>
        <begin position="1200"/>
        <end position="1210"/>
    </location>
</feature>
<dbReference type="InterPro" id="IPR036322">
    <property type="entry name" value="WD40_repeat_dom_sf"/>
</dbReference>
<evidence type="ECO:0000256" key="18">
    <source>
        <dbReference type="ARBA" id="ARBA00041470"/>
    </source>
</evidence>
<dbReference type="Gene3D" id="1.25.40.1030">
    <property type="match status" value="1"/>
</dbReference>
<evidence type="ECO:0000256" key="7">
    <source>
        <dbReference type="ARBA" id="ARBA00022490"/>
    </source>
</evidence>
<evidence type="ECO:0000313" key="24">
    <source>
        <dbReference type="Proteomes" id="UP000886611"/>
    </source>
</evidence>
<feature type="region of interest" description="Disordered" evidence="21">
    <location>
        <begin position="1182"/>
        <end position="1294"/>
    </location>
</feature>
<feature type="compositionally biased region" description="Polar residues" evidence="21">
    <location>
        <begin position="1183"/>
        <end position="1193"/>
    </location>
</feature>
<feature type="domain" description="CRC" evidence="22">
    <location>
        <begin position="388"/>
        <end position="489"/>
    </location>
</feature>
<dbReference type="InterPro" id="IPR015943">
    <property type="entry name" value="WD40/YVTN_repeat-like_dom_sf"/>
</dbReference>
<gene>
    <name evidence="23" type="primary">Sec31a_1</name>
    <name evidence="23" type="ORF">GTO96_0020559</name>
</gene>
<dbReference type="GO" id="GO:0070971">
    <property type="term" value="C:endoplasmic reticulum exit site"/>
    <property type="evidence" value="ECO:0007669"/>
    <property type="project" value="TreeGrafter"/>
</dbReference>
<evidence type="ECO:0000256" key="9">
    <source>
        <dbReference type="ARBA" id="ARBA00022737"/>
    </source>
</evidence>
<evidence type="ECO:0000256" key="1">
    <source>
        <dbReference type="ARBA" id="ARBA00004123"/>
    </source>
</evidence>
<evidence type="ECO:0000256" key="15">
    <source>
        <dbReference type="ARBA" id="ARBA00023329"/>
    </source>
</evidence>
<evidence type="ECO:0000256" key="4">
    <source>
        <dbReference type="ARBA" id="ARBA00007267"/>
    </source>
</evidence>
<keyword evidence="7" id="KW-0963">Cytoplasm</keyword>
<evidence type="ECO:0000256" key="3">
    <source>
        <dbReference type="ARBA" id="ARBA00004406"/>
    </source>
</evidence>
<evidence type="ECO:0000256" key="11">
    <source>
        <dbReference type="ARBA" id="ARBA00022892"/>
    </source>
</evidence>
<evidence type="ECO:0000256" key="14">
    <source>
        <dbReference type="ARBA" id="ARBA00023242"/>
    </source>
</evidence>
<evidence type="ECO:0000256" key="20">
    <source>
        <dbReference type="PROSITE-ProRule" id="PRU00221"/>
    </source>
</evidence>
<dbReference type="GO" id="GO:0007029">
    <property type="term" value="P:endoplasmic reticulum organization"/>
    <property type="evidence" value="ECO:0007669"/>
    <property type="project" value="TreeGrafter"/>
</dbReference>
<dbReference type="GO" id="GO:0005634">
    <property type="term" value="C:nucleus"/>
    <property type="evidence" value="ECO:0007669"/>
    <property type="project" value="UniProtKB-SubCell"/>
</dbReference>
<evidence type="ECO:0000256" key="8">
    <source>
        <dbReference type="ARBA" id="ARBA00022574"/>
    </source>
</evidence>
<evidence type="ECO:0000259" key="22">
    <source>
        <dbReference type="PROSITE" id="PS51634"/>
    </source>
</evidence>
<keyword evidence="24" id="KW-1185">Reference proteome</keyword>
<dbReference type="PROSITE" id="PS51634">
    <property type="entry name" value="CRC"/>
    <property type="match status" value="1"/>
</dbReference>
<keyword evidence="12" id="KW-0653">Protein transport</keyword>
<comment type="function">
    <text evidence="16">Component of the coat protein complex II (COPII) which promotes the formation of transport vesicles from the endoplasmic reticulum (ER). The coat has two main functions, the physical deformation of the endoplasmic reticulum membrane into vesicles and the selection of cargo molecules.</text>
</comment>
<dbReference type="InterPro" id="IPR005172">
    <property type="entry name" value="CRC"/>
</dbReference>
<dbReference type="Gene3D" id="1.20.940.10">
    <property type="entry name" value="Functional domain of the splicing factor Prp18"/>
    <property type="match status" value="1"/>
</dbReference>
<keyword evidence="8 20" id="KW-0853">WD repeat</keyword>
<keyword evidence="9" id="KW-0677">Repeat</keyword>
<comment type="subcellular location">
    <subcellularLocation>
        <location evidence="2">Cytoplasmic vesicle</location>
        <location evidence="2">COPII-coated vesicle membrane</location>
        <topology evidence="2">Peripheral membrane protein</topology>
        <orientation evidence="2">Cytoplasmic side</orientation>
    </subcellularLocation>
    <subcellularLocation>
        <location evidence="3">Endoplasmic reticulum membrane</location>
        <topology evidence="3">Peripheral membrane protein</topology>
    </subcellularLocation>
    <subcellularLocation>
        <location evidence="1">Nucleus</location>
    </subcellularLocation>
</comment>
<keyword evidence="13" id="KW-0472">Membrane</keyword>
<dbReference type="SUPFAM" id="SSF50978">
    <property type="entry name" value="WD40 repeat-like"/>
    <property type="match status" value="1"/>
</dbReference>
<name>A0A8X8BT16_POLSE</name>
<reference evidence="23 24" key="1">
    <citation type="journal article" date="2021" name="Cell">
        <title>Tracing the genetic footprints of vertebrate landing in non-teleost ray-finned fishes.</title>
        <authorList>
            <person name="Bi X."/>
            <person name="Wang K."/>
            <person name="Yang L."/>
            <person name="Pan H."/>
            <person name="Jiang H."/>
            <person name="Wei Q."/>
            <person name="Fang M."/>
            <person name="Yu H."/>
            <person name="Zhu C."/>
            <person name="Cai Y."/>
            <person name="He Y."/>
            <person name="Gan X."/>
            <person name="Zeng H."/>
            <person name="Yu D."/>
            <person name="Zhu Y."/>
            <person name="Jiang H."/>
            <person name="Qiu Q."/>
            <person name="Yang H."/>
            <person name="Zhang Y.E."/>
            <person name="Wang W."/>
            <person name="Zhu M."/>
            <person name="He S."/>
            <person name="Zhang G."/>
        </authorList>
    </citation>
    <scope>NUCLEOTIDE SEQUENCE [LARGE SCALE GENOMIC DNA]</scope>
    <source>
        <strain evidence="23">Bchr_013</strain>
    </source>
</reference>
<feature type="region of interest" description="Disordered" evidence="21">
    <location>
        <begin position="179"/>
        <end position="202"/>
    </location>
</feature>
<dbReference type="GO" id="GO:0005198">
    <property type="term" value="F:structural molecule activity"/>
    <property type="evidence" value="ECO:0007669"/>
    <property type="project" value="TreeGrafter"/>
</dbReference>
<keyword evidence="15" id="KW-0968">Cytoplasmic vesicle</keyword>
<feature type="non-terminal residue" evidence="23">
    <location>
        <position position="1"/>
    </location>
</feature>
<keyword evidence="14" id="KW-0539">Nucleus</keyword>